<keyword evidence="1" id="KW-0479">Metal-binding</keyword>
<organism evidence="5 7">
    <name type="scientific">Bursaphelenchus xylophilus</name>
    <name type="common">Pinewood nematode worm</name>
    <name type="synonym">Aphelenchoides xylophilus</name>
    <dbReference type="NCBI Taxonomy" id="6326"/>
    <lineage>
        <taxon>Eukaryota</taxon>
        <taxon>Metazoa</taxon>
        <taxon>Ecdysozoa</taxon>
        <taxon>Nematoda</taxon>
        <taxon>Chromadorea</taxon>
        <taxon>Rhabditida</taxon>
        <taxon>Tylenchina</taxon>
        <taxon>Tylenchomorpha</taxon>
        <taxon>Aphelenchoidea</taxon>
        <taxon>Aphelenchoididae</taxon>
        <taxon>Bursaphelenchus</taxon>
    </lineage>
</organism>
<feature type="domain" description="Tyrosinase copper-binding" evidence="3">
    <location>
        <begin position="326"/>
        <end position="337"/>
    </location>
</feature>
<dbReference type="Pfam" id="PF00264">
    <property type="entry name" value="Tyrosinase"/>
    <property type="match status" value="1"/>
</dbReference>
<dbReference type="AlphaFoldDB" id="A0A1I7RJ20"/>
<dbReference type="PANTHER" id="PTHR11474:SF122">
    <property type="entry name" value="TYROSINASE COPPER-BINDING DOMAIN-CONTAINING PROTEIN"/>
    <property type="match status" value="1"/>
</dbReference>
<evidence type="ECO:0000259" key="3">
    <source>
        <dbReference type="PROSITE" id="PS00498"/>
    </source>
</evidence>
<dbReference type="Proteomes" id="UP000659654">
    <property type="component" value="Unassembled WGS sequence"/>
</dbReference>
<dbReference type="eggNOG" id="ENOG502QRET">
    <property type="taxonomic scope" value="Eukaryota"/>
</dbReference>
<evidence type="ECO:0000313" key="5">
    <source>
        <dbReference type="Proteomes" id="UP000095284"/>
    </source>
</evidence>
<dbReference type="InterPro" id="IPR050316">
    <property type="entry name" value="Tyrosinase/Hemocyanin"/>
</dbReference>
<dbReference type="PROSITE" id="PS00498">
    <property type="entry name" value="TYROSINASE_2"/>
    <property type="match status" value="1"/>
</dbReference>
<dbReference type="InterPro" id="IPR008922">
    <property type="entry name" value="Di-copper_centre_dom_sf"/>
</dbReference>
<dbReference type="PRINTS" id="PR00092">
    <property type="entry name" value="TYROSINASE"/>
</dbReference>
<dbReference type="EMBL" id="CAJFCV020000004">
    <property type="protein sequence ID" value="CAG9119267.1"/>
    <property type="molecule type" value="Genomic_DNA"/>
</dbReference>
<protein>
    <submittedName>
        <fullName evidence="4">(pine wood nematode) hypothetical protein</fullName>
    </submittedName>
</protein>
<keyword evidence="6" id="KW-1185">Reference proteome</keyword>
<dbReference type="SMR" id="A0A1I7RJ20"/>
<evidence type="ECO:0000313" key="4">
    <source>
        <dbReference type="EMBL" id="CAD5228641.1"/>
    </source>
</evidence>
<evidence type="ECO:0000313" key="7">
    <source>
        <dbReference type="WBParaSite" id="BXY_0070200.1"/>
    </source>
</evidence>
<dbReference type="GO" id="GO:0046872">
    <property type="term" value="F:metal ion binding"/>
    <property type="evidence" value="ECO:0007669"/>
    <property type="project" value="UniProtKB-KW"/>
</dbReference>
<dbReference type="SUPFAM" id="SSF48056">
    <property type="entry name" value="Di-copper centre-containing domain"/>
    <property type="match status" value="1"/>
</dbReference>
<dbReference type="PROSITE" id="PS00497">
    <property type="entry name" value="TYROSINASE_1"/>
    <property type="match status" value="1"/>
</dbReference>
<dbReference type="PANTHER" id="PTHR11474">
    <property type="entry name" value="TYROSINASE FAMILY MEMBER"/>
    <property type="match status" value="1"/>
</dbReference>
<dbReference type="Gene3D" id="1.10.1280.10">
    <property type="entry name" value="Di-copper center containing domain from catechol oxidase"/>
    <property type="match status" value="1"/>
</dbReference>
<evidence type="ECO:0000256" key="1">
    <source>
        <dbReference type="ARBA" id="ARBA00022723"/>
    </source>
</evidence>
<evidence type="ECO:0000313" key="6">
    <source>
        <dbReference type="Proteomes" id="UP000659654"/>
    </source>
</evidence>
<dbReference type="OrthoDB" id="6132182at2759"/>
<reference evidence="7" key="1">
    <citation type="submission" date="2016-11" db="UniProtKB">
        <authorList>
            <consortium name="WormBaseParasite"/>
        </authorList>
    </citation>
    <scope>IDENTIFICATION</scope>
</reference>
<name>A0A1I7RJ20_BURXY</name>
<feature type="domain" description="Tyrosinase copper-binding" evidence="2">
    <location>
        <begin position="179"/>
        <end position="196"/>
    </location>
</feature>
<gene>
    <name evidence="4" type="ORF">BXYJ_LOCUS10546</name>
</gene>
<accession>A0A1I7RJ20</accession>
<dbReference type="Proteomes" id="UP000095284">
    <property type="component" value="Unplaced"/>
</dbReference>
<evidence type="ECO:0000259" key="2">
    <source>
        <dbReference type="PROSITE" id="PS00497"/>
    </source>
</evidence>
<reference evidence="4" key="2">
    <citation type="submission" date="2020-09" db="EMBL/GenBank/DDBJ databases">
        <authorList>
            <person name="Kikuchi T."/>
        </authorList>
    </citation>
    <scope>NUCLEOTIDE SEQUENCE</scope>
    <source>
        <strain evidence="4">Ka4C1</strain>
    </source>
</reference>
<dbReference type="InterPro" id="IPR002227">
    <property type="entry name" value="Tyrosinase_Cu-bd"/>
</dbReference>
<proteinExistence type="predicted"/>
<dbReference type="EMBL" id="CAJFDI010000004">
    <property type="protein sequence ID" value="CAD5228641.1"/>
    <property type="molecule type" value="Genomic_DNA"/>
</dbReference>
<dbReference type="GO" id="GO:0016491">
    <property type="term" value="F:oxidoreductase activity"/>
    <property type="evidence" value="ECO:0007669"/>
    <property type="project" value="InterPro"/>
</dbReference>
<dbReference type="WBParaSite" id="BXY_0070200.1">
    <property type="protein sequence ID" value="BXY_0070200.1"/>
    <property type="gene ID" value="BXY_0070200"/>
</dbReference>
<sequence length="783" mass="90669">MRFKNLLLVPNPYLLFQTSISTLFFYSVLSNVPDCQELPHSDFLEAQYLDRACRHRSMWLKERGDSNGDINGKLTDNQLKYFRQLQRDPALDQEKRQQLARLASKTHAMPAAFRRREARRVPFNRGTKSIRKEIRMLSDQEKTDLFRAMNQLKHKYIDNTSIWDLHTLVHYPDSAPGAHWGPAFLPWHREFLRQFEQALREQVPGVSLPFWDSTLDEGLPDPSDSILWTEELLGNGNGYVKTGPFKDWDTNVLMPLSPVPVKKLYRSTGGRPQDRLLSPNDVDWITSRRNYSDLTFCHDKTFESMHGLSHVWVGGFMFVIRVSPNDPAFYMHHSFVDNMWEQMRQNHQTRTQREHEWAKKICDSKHSYTGQMKPFSLQNKDGLSNDYTDFWYEYQPTRHCTREQPYCDSKYYFCDESSWKCRSKVQLGGNCTGFAGTGICFNSVCIQNTCRLPATDGNGFERRERRPSGVVWAKTLMLTDGDEPLVSPIAHITLLDESGGTETTVFQERALQYPEMPGIMYLPLPHPREGVAYNVSLDARDHYGRYCQSYCYNATIDKHQVCQPKLTIKNRFEKDASNISYTHSFNSRRFLDLDLSVHPAEWKIAPPYMVFACHRKVPNADTIKALADSVKPPPETTEYVWFRVNVLKKSGGSINLDDAEIEVQDMDDPSDVWISSIRRARSAYDQSVMFVRARNPMIFRKGVSVQISIRSENKRVMCEAKCNVGAERQIDNCPSTVFLHERPNKSEEKVFAADPTFLQLLGWKMAGHPADWSLRMAYLSFYC</sequence>
<dbReference type="Proteomes" id="UP000582659">
    <property type="component" value="Unassembled WGS sequence"/>
</dbReference>